<evidence type="ECO:0000256" key="1">
    <source>
        <dbReference type="ARBA" id="ARBA00004141"/>
    </source>
</evidence>
<keyword evidence="4 6" id="KW-1133">Transmembrane helix</keyword>
<protein>
    <submittedName>
        <fullName evidence="7">4-hydroxybenzoate polyprenyltransferase</fullName>
    </submittedName>
</protein>
<feature type="transmembrane region" description="Helical" evidence="6">
    <location>
        <begin position="39"/>
        <end position="58"/>
    </location>
</feature>
<dbReference type="Pfam" id="PF01040">
    <property type="entry name" value="UbiA"/>
    <property type="match status" value="1"/>
</dbReference>
<evidence type="ECO:0000256" key="3">
    <source>
        <dbReference type="ARBA" id="ARBA00022692"/>
    </source>
</evidence>
<dbReference type="Gene3D" id="1.10.357.140">
    <property type="entry name" value="UbiA prenyltransferase"/>
    <property type="match status" value="1"/>
</dbReference>
<evidence type="ECO:0000256" key="6">
    <source>
        <dbReference type="SAM" id="Phobius"/>
    </source>
</evidence>
<dbReference type="GO" id="GO:0016765">
    <property type="term" value="F:transferase activity, transferring alkyl or aryl (other than methyl) groups"/>
    <property type="evidence" value="ECO:0007669"/>
    <property type="project" value="InterPro"/>
</dbReference>
<dbReference type="RefSeq" id="WP_073017717.1">
    <property type="nucleotide sequence ID" value="NZ_FQWF01000003.1"/>
</dbReference>
<feature type="transmembrane region" description="Helical" evidence="6">
    <location>
        <begin position="87"/>
        <end position="105"/>
    </location>
</feature>
<name>A0A1M5HY83_9FLAO</name>
<keyword evidence="8" id="KW-1185">Reference proteome</keyword>
<dbReference type="OrthoDB" id="9811562at2"/>
<feature type="transmembrane region" description="Helical" evidence="6">
    <location>
        <begin position="171"/>
        <end position="190"/>
    </location>
</feature>
<comment type="subcellular location">
    <subcellularLocation>
        <location evidence="1">Membrane</location>
        <topology evidence="1">Multi-pass membrane protein</topology>
    </subcellularLocation>
</comment>
<dbReference type="EMBL" id="FQWF01000003">
    <property type="protein sequence ID" value="SHG20918.1"/>
    <property type="molecule type" value="Genomic_DNA"/>
</dbReference>
<dbReference type="STRING" id="229205.SAMN05444372_103187"/>
<keyword evidence="2" id="KW-1003">Cell membrane</keyword>
<dbReference type="InterPro" id="IPR044878">
    <property type="entry name" value="UbiA_sf"/>
</dbReference>
<reference evidence="8" key="1">
    <citation type="submission" date="2016-11" db="EMBL/GenBank/DDBJ databases">
        <authorList>
            <person name="Varghese N."/>
            <person name="Submissions S."/>
        </authorList>
    </citation>
    <scope>NUCLEOTIDE SEQUENCE [LARGE SCALE GENOMIC DNA]</scope>
    <source>
        <strain evidence="8">DSM 17659</strain>
    </source>
</reference>
<dbReference type="AlphaFoldDB" id="A0A1M5HY83"/>
<gene>
    <name evidence="7" type="ORF">SAMN05444372_103187</name>
</gene>
<dbReference type="Gene3D" id="1.20.120.1780">
    <property type="entry name" value="UbiA prenyltransferase"/>
    <property type="match status" value="1"/>
</dbReference>
<feature type="transmembrane region" description="Helical" evidence="6">
    <location>
        <begin position="140"/>
        <end position="159"/>
    </location>
</feature>
<proteinExistence type="predicted"/>
<dbReference type="InterPro" id="IPR000537">
    <property type="entry name" value="UbiA_prenyltransferase"/>
</dbReference>
<evidence type="ECO:0000313" key="8">
    <source>
        <dbReference type="Proteomes" id="UP000184020"/>
    </source>
</evidence>
<keyword evidence="3 6" id="KW-0812">Transmembrane</keyword>
<dbReference type="PANTHER" id="PTHR42723">
    <property type="entry name" value="CHLOROPHYLL SYNTHASE"/>
    <property type="match status" value="1"/>
</dbReference>
<evidence type="ECO:0000256" key="5">
    <source>
        <dbReference type="ARBA" id="ARBA00023136"/>
    </source>
</evidence>
<dbReference type="NCBIfam" id="NF009512">
    <property type="entry name" value="PRK12872.1-1"/>
    <property type="match status" value="1"/>
</dbReference>
<dbReference type="CDD" id="cd13961">
    <property type="entry name" value="PT_UbiA_DGGGPS"/>
    <property type="match status" value="1"/>
</dbReference>
<dbReference type="PANTHER" id="PTHR42723:SF1">
    <property type="entry name" value="CHLOROPHYLL SYNTHASE, CHLOROPLASTIC"/>
    <property type="match status" value="1"/>
</dbReference>
<keyword evidence="5 6" id="KW-0472">Membrane</keyword>
<feature type="transmembrane region" description="Helical" evidence="6">
    <location>
        <begin position="278"/>
        <end position="300"/>
    </location>
</feature>
<dbReference type="GO" id="GO:0016020">
    <property type="term" value="C:membrane"/>
    <property type="evidence" value="ECO:0007669"/>
    <property type="project" value="UniProtKB-SubCell"/>
</dbReference>
<feature type="transmembrane region" description="Helical" evidence="6">
    <location>
        <begin position="111"/>
        <end position="128"/>
    </location>
</feature>
<feature type="transmembrane region" description="Helical" evidence="6">
    <location>
        <begin position="246"/>
        <end position="266"/>
    </location>
</feature>
<organism evidence="7 8">
    <name type="scientific">Flavobacterium micromati</name>
    <dbReference type="NCBI Taxonomy" id="229205"/>
    <lineage>
        <taxon>Bacteria</taxon>
        <taxon>Pseudomonadati</taxon>
        <taxon>Bacteroidota</taxon>
        <taxon>Flavobacteriia</taxon>
        <taxon>Flavobacteriales</taxon>
        <taxon>Flavobacteriaceae</taxon>
        <taxon>Flavobacterium</taxon>
    </lineage>
</organism>
<dbReference type="InterPro" id="IPR050475">
    <property type="entry name" value="Prenyltransferase_related"/>
</dbReference>
<dbReference type="Proteomes" id="UP000184020">
    <property type="component" value="Unassembled WGS sequence"/>
</dbReference>
<evidence type="ECO:0000313" key="7">
    <source>
        <dbReference type="EMBL" id="SHG20918.1"/>
    </source>
</evidence>
<feature type="transmembrane region" description="Helical" evidence="6">
    <location>
        <begin position="223"/>
        <end position="240"/>
    </location>
</feature>
<feature type="transmembrane region" description="Helical" evidence="6">
    <location>
        <begin position="12"/>
        <end position="27"/>
    </location>
</feature>
<evidence type="ECO:0000256" key="2">
    <source>
        <dbReference type="ARBA" id="ARBA00022475"/>
    </source>
</evidence>
<keyword evidence="7" id="KW-0808">Transferase</keyword>
<accession>A0A1M5HY83</accession>
<evidence type="ECO:0000256" key="4">
    <source>
        <dbReference type="ARBA" id="ARBA00022989"/>
    </source>
</evidence>
<sequence>MNFLKLIRYQNLLLLAFMQLIFRYGFFKYQNIPLALADWQYNLLVLSTVLIAAGGYVINNIFDQDTDLINNPKNVIVGASISETHAYNIYLALTSIGVAMGFYLSNVIEKPGFAAIFILIAATLYLYATSLKQMMLIGNIVVALLLSFSVIIVGIFDLFPATTSENQQQMGIFFSMLLDFAIFAFIINLLREITKDIEDFEGDHNQGMTTFPIFVGEEKATKIVFALSFIPLILVIYYINRYLLDLLFVTIYLLLFVCGPLLVFILKIWNAKSKQQFHFLSFLLKLILFFGILSVAVISFNMKYND</sequence>